<evidence type="ECO:0000313" key="8">
    <source>
        <dbReference type="EMBL" id="HET97531.1"/>
    </source>
</evidence>
<dbReference type="Gene3D" id="1.10.287.1040">
    <property type="entry name" value="Exonuclease VII, small subunit"/>
    <property type="match status" value="1"/>
</dbReference>
<dbReference type="PIRSF" id="PIRSF006488">
    <property type="entry name" value="Exonuc_VII_S"/>
    <property type="match status" value="1"/>
</dbReference>
<proteinExistence type="inferred from homology"/>
<evidence type="ECO:0000256" key="5">
    <source>
        <dbReference type="ARBA" id="ARBA00022839"/>
    </source>
</evidence>
<organism evidence="8">
    <name type="scientific">Desulfurivibrio alkaliphilus</name>
    <dbReference type="NCBI Taxonomy" id="427923"/>
    <lineage>
        <taxon>Bacteria</taxon>
        <taxon>Pseudomonadati</taxon>
        <taxon>Thermodesulfobacteriota</taxon>
        <taxon>Desulfobulbia</taxon>
        <taxon>Desulfobulbales</taxon>
        <taxon>Desulfobulbaceae</taxon>
        <taxon>Desulfurivibrio</taxon>
    </lineage>
</organism>
<evidence type="ECO:0000256" key="4">
    <source>
        <dbReference type="ARBA" id="ARBA00022801"/>
    </source>
</evidence>
<comment type="caution">
    <text evidence="8">The sequence shown here is derived from an EMBL/GenBank/DDBJ whole genome shotgun (WGS) entry which is preliminary data.</text>
</comment>
<comment type="subunit">
    <text evidence="6">Heterooligomer composed of large and small subunits.</text>
</comment>
<keyword evidence="3 6" id="KW-0540">Nuclease</keyword>
<evidence type="ECO:0000256" key="2">
    <source>
        <dbReference type="ARBA" id="ARBA00022490"/>
    </source>
</evidence>
<dbReference type="GO" id="GO:0006308">
    <property type="term" value="P:DNA catabolic process"/>
    <property type="evidence" value="ECO:0007669"/>
    <property type="project" value="UniProtKB-UniRule"/>
</dbReference>
<keyword evidence="2 6" id="KW-0963">Cytoplasm</keyword>
<dbReference type="AlphaFoldDB" id="A0A7C2XQM7"/>
<dbReference type="Pfam" id="PF02609">
    <property type="entry name" value="Exonuc_VII_S"/>
    <property type="match status" value="1"/>
</dbReference>
<sequence length="76" mass="8748">MAKQNFEEAMSRLEKITRELEEGELSLEQSLKKFDEGVRLADFCSKTLDEAEKKVEILLKKEGEIVAAPFVDQEEE</sequence>
<evidence type="ECO:0000256" key="3">
    <source>
        <dbReference type="ARBA" id="ARBA00022722"/>
    </source>
</evidence>
<keyword evidence="4 6" id="KW-0378">Hydrolase</keyword>
<dbReference type="HAMAP" id="MF_00337">
    <property type="entry name" value="Exonuc_7_S"/>
    <property type="match status" value="1"/>
</dbReference>
<name>A0A7C2XQM7_9BACT</name>
<dbReference type="NCBIfam" id="TIGR01280">
    <property type="entry name" value="xseB"/>
    <property type="match status" value="1"/>
</dbReference>
<dbReference type="SUPFAM" id="SSF116842">
    <property type="entry name" value="XseB-like"/>
    <property type="match status" value="1"/>
</dbReference>
<dbReference type="GO" id="GO:0009318">
    <property type="term" value="C:exodeoxyribonuclease VII complex"/>
    <property type="evidence" value="ECO:0007669"/>
    <property type="project" value="UniProtKB-UniRule"/>
</dbReference>
<comment type="similarity">
    <text evidence="1 6">Belongs to the XseB family.</text>
</comment>
<evidence type="ECO:0000256" key="7">
    <source>
        <dbReference type="SAM" id="Coils"/>
    </source>
</evidence>
<gene>
    <name evidence="6 8" type="primary">xseB</name>
    <name evidence="8" type="ORF">ENN98_02285</name>
</gene>
<dbReference type="GO" id="GO:0008855">
    <property type="term" value="F:exodeoxyribonuclease VII activity"/>
    <property type="evidence" value="ECO:0007669"/>
    <property type="project" value="UniProtKB-UniRule"/>
</dbReference>
<feature type="coiled-coil region" evidence="7">
    <location>
        <begin position="3"/>
        <end position="61"/>
    </location>
</feature>
<dbReference type="NCBIfam" id="NF002140">
    <property type="entry name" value="PRK00977.1-4"/>
    <property type="match status" value="1"/>
</dbReference>
<dbReference type="InterPro" id="IPR037004">
    <property type="entry name" value="Exonuc_VII_ssu_sf"/>
</dbReference>
<keyword evidence="7" id="KW-0175">Coiled coil</keyword>
<dbReference type="EC" id="3.1.11.6" evidence="6"/>
<keyword evidence="5 6" id="KW-0269">Exonuclease</keyword>
<dbReference type="GO" id="GO:0005829">
    <property type="term" value="C:cytosol"/>
    <property type="evidence" value="ECO:0007669"/>
    <property type="project" value="TreeGrafter"/>
</dbReference>
<dbReference type="PANTHER" id="PTHR34137:SF1">
    <property type="entry name" value="EXODEOXYRIBONUCLEASE 7 SMALL SUBUNIT"/>
    <property type="match status" value="1"/>
</dbReference>
<dbReference type="InterPro" id="IPR003761">
    <property type="entry name" value="Exonuc_VII_S"/>
</dbReference>
<dbReference type="EMBL" id="DSDS01000052">
    <property type="protein sequence ID" value="HET97531.1"/>
    <property type="molecule type" value="Genomic_DNA"/>
</dbReference>
<accession>A0A7C2XQM7</accession>
<comment type="subcellular location">
    <subcellularLocation>
        <location evidence="6">Cytoplasm</location>
    </subcellularLocation>
</comment>
<evidence type="ECO:0000256" key="6">
    <source>
        <dbReference type="HAMAP-Rule" id="MF_00337"/>
    </source>
</evidence>
<evidence type="ECO:0000256" key="1">
    <source>
        <dbReference type="ARBA" id="ARBA00009998"/>
    </source>
</evidence>
<dbReference type="Proteomes" id="UP000885986">
    <property type="component" value="Unassembled WGS sequence"/>
</dbReference>
<comment type="catalytic activity">
    <reaction evidence="6">
        <text>Exonucleolytic cleavage in either 5'- to 3'- or 3'- to 5'-direction to yield nucleoside 5'-phosphates.</text>
        <dbReference type="EC" id="3.1.11.6"/>
    </reaction>
</comment>
<reference evidence="8" key="1">
    <citation type="journal article" date="2020" name="mSystems">
        <title>Genome- and Community-Level Interaction Insights into Carbon Utilization and Element Cycling Functions of Hydrothermarchaeota in Hydrothermal Sediment.</title>
        <authorList>
            <person name="Zhou Z."/>
            <person name="Liu Y."/>
            <person name="Xu W."/>
            <person name="Pan J."/>
            <person name="Luo Z.H."/>
            <person name="Li M."/>
        </authorList>
    </citation>
    <scope>NUCLEOTIDE SEQUENCE [LARGE SCALE GENOMIC DNA]</scope>
    <source>
        <strain evidence="8">SpSt-1224</strain>
    </source>
</reference>
<comment type="function">
    <text evidence="6">Bidirectionally degrades single-stranded DNA into large acid-insoluble oligonucleotides, which are then degraded further into small acid-soluble oligonucleotides.</text>
</comment>
<protein>
    <recommendedName>
        <fullName evidence="6">Exodeoxyribonuclease 7 small subunit</fullName>
        <ecNumber evidence="6">3.1.11.6</ecNumber>
    </recommendedName>
    <alternativeName>
        <fullName evidence="6">Exodeoxyribonuclease VII small subunit</fullName>
        <shortName evidence="6">Exonuclease VII small subunit</shortName>
    </alternativeName>
</protein>
<dbReference type="PANTHER" id="PTHR34137">
    <property type="entry name" value="EXODEOXYRIBONUCLEASE 7 SMALL SUBUNIT"/>
    <property type="match status" value="1"/>
</dbReference>